<dbReference type="Pfam" id="PF01381">
    <property type="entry name" value="HTH_3"/>
    <property type="match status" value="1"/>
</dbReference>
<keyword evidence="4" id="KW-1185">Reference proteome</keyword>
<dbReference type="CDD" id="cd00093">
    <property type="entry name" value="HTH_XRE"/>
    <property type="match status" value="1"/>
</dbReference>
<dbReference type="PANTHER" id="PTHR46558:SF13">
    <property type="entry name" value="HTH-TYPE TRANSCRIPTIONAL REGULATOR IMMR"/>
    <property type="match status" value="1"/>
</dbReference>
<sequence length="111" mass="12440">MNNITLAENTLGQRIKAQRIRMGYTQEQLAEKMFVPKTTISTYERDASDIKSSVLVDLANCLATTPDYLLGFEKESDPISESVIAVLSSIKDEKVKELLLNQIKLAAQMNF</sequence>
<dbReference type="Gene3D" id="1.10.260.40">
    <property type="entry name" value="lambda repressor-like DNA-binding domains"/>
    <property type="match status" value="1"/>
</dbReference>
<gene>
    <name evidence="3" type="ORF">FYJ59_11130</name>
</gene>
<dbReference type="GO" id="GO:0003677">
    <property type="term" value="F:DNA binding"/>
    <property type="evidence" value="ECO:0007669"/>
    <property type="project" value="UniProtKB-KW"/>
</dbReference>
<protein>
    <submittedName>
        <fullName evidence="3">Helix-turn-helix transcriptional regulator</fullName>
    </submittedName>
</protein>
<dbReference type="InterPro" id="IPR010982">
    <property type="entry name" value="Lambda_DNA-bd_dom_sf"/>
</dbReference>
<dbReference type="InterPro" id="IPR001387">
    <property type="entry name" value="Cro/C1-type_HTH"/>
</dbReference>
<keyword evidence="1" id="KW-0238">DNA-binding</keyword>
<evidence type="ECO:0000259" key="2">
    <source>
        <dbReference type="PROSITE" id="PS50943"/>
    </source>
</evidence>
<organism evidence="3 4">
    <name type="scientific">Waltera intestinalis</name>
    <dbReference type="NCBI Taxonomy" id="2606635"/>
    <lineage>
        <taxon>Bacteria</taxon>
        <taxon>Bacillati</taxon>
        <taxon>Bacillota</taxon>
        <taxon>Clostridia</taxon>
        <taxon>Lachnospirales</taxon>
        <taxon>Lachnospiraceae</taxon>
        <taxon>Waltera</taxon>
    </lineage>
</organism>
<dbReference type="Proteomes" id="UP000476055">
    <property type="component" value="Unassembled WGS sequence"/>
</dbReference>
<evidence type="ECO:0000313" key="3">
    <source>
        <dbReference type="EMBL" id="MST58779.1"/>
    </source>
</evidence>
<dbReference type="SMART" id="SM00530">
    <property type="entry name" value="HTH_XRE"/>
    <property type="match status" value="1"/>
</dbReference>
<dbReference type="AlphaFoldDB" id="A0A6L5YKY7"/>
<feature type="domain" description="HTH cro/C1-type" evidence="2">
    <location>
        <begin position="15"/>
        <end position="69"/>
    </location>
</feature>
<dbReference type="SUPFAM" id="SSF47413">
    <property type="entry name" value="lambda repressor-like DNA-binding domains"/>
    <property type="match status" value="1"/>
</dbReference>
<dbReference type="PANTHER" id="PTHR46558">
    <property type="entry name" value="TRACRIPTIONAL REGULATORY PROTEIN-RELATED-RELATED"/>
    <property type="match status" value="1"/>
</dbReference>
<reference evidence="3 4" key="1">
    <citation type="submission" date="2019-08" db="EMBL/GenBank/DDBJ databases">
        <title>In-depth cultivation of the pig gut microbiome towards novel bacterial diversity and tailored functional studies.</title>
        <authorList>
            <person name="Wylensek D."/>
            <person name="Hitch T.C.A."/>
            <person name="Clavel T."/>
        </authorList>
    </citation>
    <scope>NUCLEOTIDE SEQUENCE [LARGE SCALE GENOMIC DNA]</scope>
    <source>
        <strain evidence="3 4">WCA3-601-WT-6H</strain>
    </source>
</reference>
<dbReference type="EMBL" id="VUMU01000015">
    <property type="protein sequence ID" value="MST58779.1"/>
    <property type="molecule type" value="Genomic_DNA"/>
</dbReference>
<dbReference type="PROSITE" id="PS50943">
    <property type="entry name" value="HTH_CROC1"/>
    <property type="match status" value="1"/>
</dbReference>
<comment type="caution">
    <text evidence="3">The sequence shown here is derived from an EMBL/GenBank/DDBJ whole genome shotgun (WGS) entry which is preliminary data.</text>
</comment>
<evidence type="ECO:0000256" key="1">
    <source>
        <dbReference type="ARBA" id="ARBA00023125"/>
    </source>
</evidence>
<name>A0A6L5YKY7_9FIRM</name>
<proteinExistence type="predicted"/>
<accession>A0A6L5YKY7</accession>
<evidence type="ECO:0000313" key="4">
    <source>
        <dbReference type="Proteomes" id="UP000476055"/>
    </source>
</evidence>
<dbReference type="RefSeq" id="WP_154497250.1">
    <property type="nucleotide sequence ID" value="NZ_VUMU01000015.1"/>
</dbReference>